<reference evidence="1" key="2">
    <citation type="submission" date="2019-07" db="EMBL/GenBank/DDBJ databases">
        <authorList>
            <person name="Yang Y."/>
            <person name="Bocs S."/>
            <person name="Baudouin L."/>
        </authorList>
    </citation>
    <scope>NUCLEOTIDE SEQUENCE</scope>
    <source>
        <tissue evidence="1">Spear leaf of Hainan Tall coconut</tissue>
    </source>
</reference>
<comment type="caution">
    <text evidence="1">The sequence shown here is derived from an EMBL/GenBank/DDBJ whole genome shotgun (WGS) entry which is preliminary data.</text>
</comment>
<gene>
    <name evidence="1" type="ORF">COCNU_03G007360</name>
</gene>
<keyword evidence="2" id="KW-1185">Reference proteome</keyword>
<protein>
    <submittedName>
        <fullName evidence="1">Uncharacterized protein</fullName>
    </submittedName>
</protein>
<dbReference type="Proteomes" id="UP000797356">
    <property type="component" value="Chromosome 3"/>
</dbReference>
<sequence>MLQDKSLMPAVDIISMTANPSKVRMDQCFIREEIHPAVVDTTIAHSSEAVEVSYMVGVECKKEGAAAKLVSSLCKWVKLDGRERKLTEKENATLYLLKIHKCARKKQQEGNIAEGSIALSTSKSDADPDQFSILESITIALMELSQLVKEQGDPPPHNEI</sequence>
<dbReference type="EMBL" id="CM017874">
    <property type="protein sequence ID" value="KAG1334617.1"/>
    <property type="molecule type" value="Genomic_DNA"/>
</dbReference>
<dbReference type="AlphaFoldDB" id="A0A8K0MYA2"/>
<evidence type="ECO:0000313" key="2">
    <source>
        <dbReference type="Proteomes" id="UP000797356"/>
    </source>
</evidence>
<evidence type="ECO:0000313" key="1">
    <source>
        <dbReference type="EMBL" id="KAG1334617.1"/>
    </source>
</evidence>
<accession>A0A8K0MYA2</accession>
<proteinExistence type="predicted"/>
<reference evidence="1" key="1">
    <citation type="journal article" date="2017" name="Gigascience">
        <title>The genome draft of coconut (Cocos nucifera).</title>
        <authorList>
            <person name="Xiao Y."/>
            <person name="Xu P."/>
            <person name="Fan H."/>
            <person name="Baudouin L."/>
            <person name="Xia W."/>
            <person name="Bocs S."/>
            <person name="Xu J."/>
            <person name="Li Q."/>
            <person name="Guo A."/>
            <person name="Zhou L."/>
            <person name="Li J."/>
            <person name="Wu Y."/>
            <person name="Ma Z."/>
            <person name="Armero A."/>
            <person name="Issali A.E."/>
            <person name="Liu N."/>
            <person name="Peng M."/>
            <person name="Yang Y."/>
        </authorList>
    </citation>
    <scope>NUCLEOTIDE SEQUENCE</scope>
    <source>
        <tissue evidence="1">Spear leaf of Hainan Tall coconut</tissue>
    </source>
</reference>
<name>A0A8K0MYA2_COCNU</name>
<organism evidence="1 2">
    <name type="scientific">Cocos nucifera</name>
    <name type="common">Coconut palm</name>
    <dbReference type="NCBI Taxonomy" id="13894"/>
    <lineage>
        <taxon>Eukaryota</taxon>
        <taxon>Viridiplantae</taxon>
        <taxon>Streptophyta</taxon>
        <taxon>Embryophyta</taxon>
        <taxon>Tracheophyta</taxon>
        <taxon>Spermatophyta</taxon>
        <taxon>Magnoliopsida</taxon>
        <taxon>Liliopsida</taxon>
        <taxon>Arecaceae</taxon>
        <taxon>Arecoideae</taxon>
        <taxon>Cocoseae</taxon>
        <taxon>Attaleinae</taxon>
        <taxon>Cocos</taxon>
    </lineage>
</organism>